<dbReference type="AlphaFoldDB" id="A0ABD7BXV4"/>
<dbReference type="InterPro" id="IPR044927">
    <property type="entry name" value="Endonuclea_NS_2"/>
</dbReference>
<dbReference type="RefSeq" id="WP_088578191.1">
    <property type="nucleotide sequence ID" value="NZ_CP009885.1"/>
</dbReference>
<dbReference type="Pfam" id="PF13930">
    <property type="entry name" value="Endonuclea_NS_2"/>
    <property type="match status" value="1"/>
</dbReference>
<evidence type="ECO:0000313" key="2">
    <source>
        <dbReference type="EMBL" id="QPB72578.1"/>
    </source>
</evidence>
<protein>
    <submittedName>
        <fullName evidence="2">DNA/RNA non-specific endonuclease</fullName>
    </submittedName>
</protein>
<dbReference type="EMBL" id="CP009885">
    <property type="protein sequence ID" value="QPB72578.1"/>
    <property type="molecule type" value="Genomic_DNA"/>
</dbReference>
<feature type="domain" description="Type VII secretion system protein EssD-like" evidence="1">
    <location>
        <begin position="2"/>
        <end position="94"/>
    </location>
</feature>
<organism evidence="2 3">
    <name type="scientific">Xylella fastidiosa</name>
    <dbReference type="NCBI Taxonomy" id="2371"/>
    <lineage>
        <taxon>Bacteria</taxon>
        <taxon>Pseudomonadati</taxon>
        <taxon>Pseudomonadota</taxon>
        <taxon>Gammaproteobacteria</taxon>
        <taxon>Lysobacterales</taxon>
        <taxon>Lysobacteraceae</taxon>
        <taxon>Xylella</taxon>
    </lineage>
</organism>
<keyword evidence="2" id="KW-0540">Nuclease</keyword>
<dbReference type="KEGG" id="xfh:XFHB_08375"/>
<name>A0ABD7BXV4_XYLFS</name>
<accession>A0ABD7BXV4</accession>
<dbReference type="GO" id="GO:0004519">
    <property type="term" value="F:endonuclease activity"/>
    <property type="evidence" value="ECO:0007669"/>
    <property type="project" value="UniProtKB-KW"/>
</dbReference>
<dbReference type="Proteomes" id="UP000196980">
    <property type="component" value="Chromosome"/>
</dbReference>
<proteinExistence type="predicted"/>
<dbReference type="InterPro" id="IPR044929">
    <property type="entry name" value="DNA/RNA_non-sp_Endonuclease_sf"/>
</dbReference>
<keyword evidence="2" id="KW-0378">Hydrolase</keyword>
<gene>
    <name evidence="2" type="ORF">XFHB_08375</name>
</gene>
<sequence length="109" mass="11768">MTDAAGRVKSIEANLFLKEMDHNTYQQRCVGKCGEVGDEGGHLIASSLGRAGDRINLVSQASALNRVGWRKMENEFAKALQEGKSISVKIDLSYLTSIGVSPNQCAAVR</sequence>
<evidence type="ECO:0000259" key="1">
    <source>
        <dbReference type="Pfam" id="PF13930"/>
    </source>
</evidence>
<evidence type="ECO:0000313" key="3">
    <source>
        <dbReference type="Proteomes" id="UP000196980"/>
    </source>
</evidence>
<reference evidence="3" key="1">
    <citation type="submission" date="2014-11" db="EMBL/GenBank/DDBJ databases">
        <title>Xylella fastidiosa Hib4 Genome Sequencing.</title>
        <authorList>
            <person name="Pierry P.M."/>
            <person name="da Silva A.M."/>
        </authorList>
    </citation>
    <scope>NUCLEOTIDE SEQUENCE [LARGE SCALE GENOMIC DNA]</scope>
    <source>
        <strain evidence="3">Hib4</strain>
    </source>
</reference>
<dbReference type="Gene3D" id="3.40.570.10">
    <property type="entry name" value="Extracellular Endonuclease, subunit A"/>
    <property type="match status" value="1"/>
</dbReference>
<keyword evidence="2" id="KW-0255">Endonuclease</keyword>